<name>A0ABT2MNU4_9CYAN</name>
<dbReference type="InterPro" id="IPR018988">
    <property type="entry name" value="DUF2000"/>
</dbReference>
<evidence type="ECO:0000313" key="2">
    <source>
        <dbReference type="Proteomes" id="UP001525890"/>
    </source>
</evidence>
<dbReference type="InterPro" id="IPR023476">
    <property type="entry name" value="Pep_tRNA_hydro_II_dom_sf"/>
</dbReference>
<dbReference type="Proteomes" id="UP001525890">
    <property type="component" value="Unassembled WGS sequence"/>
</dbReference>
<comment type="caution">
    <text evidence="1">The sequence shown here is derived from an EMBL/GenBank/DDBJ whole genome shotgun (WGS) entry which is preliminary data.</text>
</comment>
<dbReference type="RefSeq" id="WP_368006064.1">
    <property type="nucleotide sequence ID" value="NZ_JAMXFF010000010.1"/>
</dbReference>
<evidence type="ECO:0000313" key="1">
    <source>
        <dbReference type="EMBL" id="MCT7966419.1"/>
    </source>
</evidence>
<dbReference type="Gene3D" id="3.40.1490.10">
    <property type="entry name" value="Bit1"/>
    <property type="match status" value="1"/>
</dbReference>
<organism evidence="1 2">
    <name type="scientific">Laspinema palackyanum D2a</name>
    <dbReference type="NCBI Taxonomy" id="2953684"/>
    <lineage>
        <taxon>Bacteria</taxon>
        <taxon>Bacillati</taxon>
        <taxon>Cyanobacteriota</taxon>
        <taxon>Cyanophyceae</taxon>
        <taxon>Oscillatoriophycideae</taxon>
        <taxon>Oscillatoriales</taxon>
        <taxon>Laspinemataceae</taxon>
        <taxon>Laspinema</taxon>
        <taxon>Laspinema palackyanum</taxon>
    </lineage>
</organism>
<sequence length="143" mass="15682">MYADNQSKFIAVLNPKIETSKLMNGLGHITAGIVAKCQQIDELQFLNYEFAANWASPAAIGLYPFIILSAKNNNQLKTLHQAANEANILHNAFTDSMLGASAAEQMQNTKNANPDDLIYFGIVLFGTADELTPLTRKFSLFKG</sequence>
<reference evidence="1 2" key="1">
    <citation type="journal article" date="2022" name="Front. Microbiol.">
        <title>High genomic differentiation and limited gene flow indicate recent cryptic speciation within the genus Laspinema (cyanobacteria).</title>
        <authorList>
            <person name="Stanojkovic A."/>
            <person name="Skoupy S."/>
            <person name="Skaloud P."/>
            <person name="Dvorak P."/>
        </authorList>
    </citation>
    <scope>NUCLEOTIDE SEQUENCE [LARGE SCALE GENOMIC DNA]</scope>
    <source>
        <strain evidence="1 2">D2a</strain>
    </source>
</reference>
<proteinExistence type="predicted"/>
<dbReference type="Pfam" id="PF09391">
    <property type="entry name" value="DUF2000"/>
    <property type="match status" value="1"/>
</dbReference>
<protein>
    <submittedName>
        <fullName evidence="1">DUF2000 domain-containing protein</fullName>
    </submittedName>
</protein>
<dbReference type="SUPFAM" id="SSF102462">
    <property type="entry name" value="Peptidyl-tRNA hydrolase II"/>
    <property type="match status" value="1"/>
</dbReference>
<dbReference type="EMBL" id="JAMXFF010000010">
    <property type="protein sequence ID" value="MCT7966419.1"/>
    <property type="molecule type" value="Genomic_DNA"/>
</dbReference>
<accession>A0ABT2MNU4</accession>
<gene>
    <name evidence="1" type="ORF">NG799_08750</name>
</gene>
<keyword evidence="2" id="KW-1185">Reference proteome</keyword>